<dbReference type="PANTHER" id="PTHR30477">
    <property type="entry name" value="ABC-TRANSPORTER METAL-BINDING PROTEIN"/>
    <property type="match status" value="1"/>
</dbReference>
<dbReference type="InterPro" id="IPR022689">
    <property type="entry name" value="Iron_dep_repressor"/>
</dbReference>
<evidence type="ECO:0000256" key="4">
    <source>
        <dbReference type="ARBA" id="ARBA00022475"/>
    </source>
</evidence>
<dbReference type="PANTHER" id="PTHR30477:SF3">
    <property type="entry name" value="METAL TRANSPORT SYSTEM MEMBRANE PROTEIN CT_069-RELATED"/>
    <property type="match status" value="1"/>
</dbReference>
<dbReference type="GO" id="GO:0046983">
    <property type="term" value="F:protein dimerization activity"/>
    <property type="evidence" value="ECO:0007669"/>
    <property type="project" value="InterPro"/>
</dbReference>
<dbReference type="Gene3D" id="1.10.3470.10">
    <property type="entry name" value="ABC transporter involved in vitamin B12 uptake, BtuC"/>
    <property type="match status" value="1"/>
</dbReference>
<gene>
    <name evidence="11" type="ORF">COB21_05055</name>
</gene>
<dbReference type="InterPro" id="IPR001367">
    <property type="entry name" value="Fe_dep_repressor"/>
</dbReference>
<dbReference type="EMBL" id="NVUK01000037">
    <property type="protein sequence ID" value="PCI75935.1"/>
    <property type="molecule type" value="Genomic_DNA"/>
</dbReference>
<dbReference type="SUPFAM" id="SSF47979">
    <property type="entry name" value="Iron-dependent repressor protein, dimerization domain"/>
    <property type="match status" value="1"/>
</dbReference>
<sequence>MFSWIDLVTHPLLIASTLATLFMSIACAMLGGLLFVKKSSLLGETLSHAAYPGVVLGLIVSLVLGLEATNAQFICMLLIGTAFVFLGDRLVKKIEKSPLYFSDMALSVVLALFFSLGVLLSSIVQYKWPSHFSAVPMFLFGQLATLTDLHAMVAALFLVVTLIWLVFNYRQIELVLFDRAFASNMGISSRKFEMVLTLLISLSIVIGVRSLGIVLISGMLIAPAIGARILSKKLGIFIAWCAVLALLSTLIGIYYALNLPTMIGGSFARVSLPTGPIVLLSSSLLSCICLIAAPNRGLVGRLWRGAVFNWKCGEENVLKTVWKAEKQDSWSFSSLRKKIAISSLHLMAFLISLRVKRKITFSLFGGLTLTKLGAQQALNIVRVHRLWELYLFSCLGVGEDKVHGIAEQVEHVSIGELEKKLTLILKNPLKDPHDQPIPCAEVLDESL</sequence>
<comment type="similarity">
    <text evidence="2 8">Belongs to the ABC-3 integral membrane protein family.</text>
</comment>
<evidence type="ECO:0000256" key="6">
    <source>
        <dbReference type="ARBA" id="ARBA00022989"/>
    </source>
</evidence>
<feature type="transmembrane region" description="Helical" evidence="9">
    <location>
        <begin position="12"/>
        <end position="36"/>
    </location>
</feature>
<evidence type="ECO:0000313" key="12">
    <source>
        <dbReference type="Proteomes" id="UP000218775"/>
    </source>
</evidence>
<feature type="transmembrane region" description="Helical" evidence="9">
    <location>
        <begin position="277"/>
        <end position="294"/>
    </location>
</feature>
<feature type="transmembrane region" description="Helical" evidence="9">
    <location>
        <begin position="99"/>
        <end position="123"/>
    </location>
</feature>
<dbReference type="InterPro" id="IPR037294">
    <property type="entry name" value="ABC_BtuC-like"/>
</dbReference>
<dbReference type="SMART" id="SM00529">
    <property type="entry name" value="HTH_DTXR"/>
    <property type="match status" value="1"/>
</dbReference>
<reference evidence="12" key="1">
    <citation type="submission" date="2017-08" db="EMBL/GenBank/DDBJ databases">
        <title>A dynamic microbial community with high functional redundancy inhabits the cold, oxic subseafloor aquifer.</title>
        <authorList>
            <person name="Tully B.J."/>
            <person name="Wheat C.G."/>
            <person name="Glazer B.T."/>
            <person name="Huber J.A."/>
        </authorList>
    </citation>
    <scope>NUCLEOTIDE SEQUENCE [LARGE SCALE GENOMIC DNA]</scope>
</reference>
<accession>A0A2A4X1J4</accession>
<dbReference type="GO" id="GO:0046914">
    <property type="term" value="F:transition metal ion binding"/>
    <property type="evidence" value="ECO:0007669"/>
    <property type="project" value="InterPro"/>
</dbReference>
<dbReference type="InterPro" id="IPR001626">
    <property type="entry name" value="ABC_TroCD"/>
</dbReference>
<evidence type="ECO:0000259" key="10">
    <source>
        <dbReference type="Pfam" id="PF02742"/>
    </source>
</evidence>
<dbReference type="Gene3D" id="1.10.10.10">
    <property type="entry name" value="Winged helix-like DNA-binding domain superfamily/Winged helix DNA-binding domain"/>
    <property type="match status" value="1"/>
</dbReference>
<feature type="transmembrane region" description="Helical" evidence="9">
    <location>
        <begin position="48"/>
        <end position="65"/>
    </location>
</feature>
<keyword evidence="4" id="KW-1003">Cell membrane</keyword>
<keyword evidence="5 8" id="KW-0812">Transmembrane</keyword>
<evidence type="ECO:0000256" key="9">
    <source>
        <dbReference type="SAM" id="Phobius"/>
    </source>
</evidence>
<feature type="transmembrane region" description="Helical" evidence="9">
    <location>
        <begin position="143"/>
        <end position="167"/>
    </location>
</feature>
<evidence type="ECO:0000256" key="2">
    <source>
        <dbReference type="ARBA" id="ARBA00008034"/>
    </source>
</evidence>
<feature type="transmembrane region" description="Helical" evidence="9">
    <location>
        <begin position="71"/>
        <end position="87"/>
    </location>
</feature>
<dbReference type="Pfam" id="PF00950">
    <property type="entry name" value="ABC-3"/>
    <property type="match status" value="1"/>
</dbReference>
<dbReference type="Pfam" id="PF02742">
    <property type="entry name" value="Fe_dep_repr_C"/>
    <property type="match status" value="1"/>
</dbReference>
<dbReference type="InterPro" id="IPR036421">
    <property type="entry name" value="Fe_dep_repressor_sf"/>
</dbReference>
<feature type="transmembrane region" description="Helical" evidence="9">
    <location>
        <begin position="195"/>
        <end position="222"/>
    </location>
</feature>
<organism evidence="11 12">
    <name type="scientific">Aerophobetes bacterium</name>
    <dbReference type="NCBI Taxonomy" id="2030807"/>
    <lineage>
        <taxon>Bacteria</taxon>
        <taxon>Candidatus Aerophobota</taxon>
    </lineage>
</organism>
<keyword evidence="6 9" id="KW-1133">Transmembrane helix</keyword>
<comment type="caution">
    <text evidence="11">The sequence shown here is derived from an EMBL/GenBank/DDBJ whole genome shotgun (WGS) entry which is preliminary data.</text>
</comment>
<dbReference type="GO" id="GO:0003700">
    <property type="term" value="F:DNA-binding transcription factor activity"/>
    <property type="evidence" value="ECO:0007669"/>
    <property type="project" value="InterPro"/>
</dbReference>
<dbReference type="GO" id="GO:0010043">
    <property type="term" value="P:response to zinc ion"/>
    <property type="evidence" value="ECO:0007669"/>
    <property type="project" value="TreeGrafter"/>
</dbReference>
<evidence type="ECO:0000313" key="11">
    <source>
        <dbReference type="EMBL" id="PCI75935.1"/>
    </source>
</evidence>
<dbReference type="Proteomes" id="UP000218775">
    <property type="component" value="Unassembled WGS sequence"/>
</dbReference>
<feature type="domain" description="Iron dependent repressor metal binding and dimerisation" evidence="10">
    <location>
        <begin position="370"/>
        <end position="438"/>
    </location>
</feature>
<dbReference type="GO" id="GO:0043190">
    <property type="term" value="C:ATP-binding cassette (ABC) transporter complex"/>
    <property type="evidence" value="ECO:0007669"/>
    <property type="project" value="InterPro"/>
</dbReference>
<evidence type="ECO:0000256" key="7">
    <source>
        <dbReference type="ARBA" id="ARBA00023136"/>
    </source>
</evidence>
<name>A0A2A4X1J4_UNCAE</name>
<feature type="transmembrane region" description="Helical" evidence="9">
    <location>
        <begin position="234"/>
        <end position="257"/>
    </location>
</feature>
<evidence type="ECO:0000256" key="5">
    <source>
        <dbReference type="ARBA" id="ARBA00022692"/>
    </source>
</evidence>
<dbReference type="AlphaFoldDB" id="A0A2A4X1J4"/>
<proteinExistence type="inferred from homology"/>
<dbReference type="InterPro" id="IPR036388">
    <property type="entry name" value="WH-like_DNA-bd_sf"/>
</dbReference>
<dbReference type="CDD" id="cd06550">
    <property type="entry name" value="TM_ABC_iron-siderophores_like"/>
    <property type="match status" value="1"/>
</dbReference>
<dbReference type="SUPFAM" id="SSF81345">
    <property type="entry name" value="ABC transporter involved in vitamin B12 uptake, BtuC"/>
    <property type="match status" value="1"/>
</dbReference>
<protein>
    <recommendedName>
        <fullName evidence="10">Iron dependent repressor metal binding and dimerisation domain-containing protein</fullName>
    </recommendedName>
</protein>
<evidence type="ECO:0000256" key="8">
    <source>
        <dbReference type="RuleBase" id="RU003943"/>
    </source>
</evidence>
<dbReference type="GO" id="GO:0055085">
    <property type="term" value="P:transmembrane transport"/>
    <property type="evidence" value="ECO:0007669"/>
    <property type="project" value="InterPro"/>
</dbReference>
<keyword evidence="7 9" id="KW-0472">Membrane</keyword>
<keyword evidence="3 8" id="KW-0813">Transport</keyword>
<evidence type="ECO:0000256" key="1">
    <source>
        <dbReference type="ARBA" id="ARBA00004651"/>
    </source>
</evidence>
<comment type="subcellular location">
    <subcellularLocation>
        <location evidence="1 8">Cell membrane</location>
        <topology evidence="1 8">Multi-pass membrane protein</topology>
    </subcellularLocation>
</comment>
<evidence type="ECO:0000256" key="3">
    <source>
        <dbReference type="ARBA" id="ARBA00022448"/>
    </source>
</evidence>